<reference evidence="2" key="1">
    <citation type="submission" date="2017-02" db="EMBL/GenBank/DDBJ databases">
        <authorList>
            <person name="Varghese N."/>
            <person name="Submissions S."/>
        </authorList>
    </citation>
    <scope>NUCLEOTIDE SEQUENCE [LARGE SCALE GENOMIC DNA]</scope>
    <source>
        <strain evidence="2">DSM 22224</strain>
    </source>
</reference>
<accession>A0A1T4TIT3</accession>
<dbReference type="Proteomes" id="UP000190367">
    <property type="component" value="Unassembled WGS sequence"/>
</dbReference>
<name>A0A1T4TIT3_9BACT</name>
<gene>
    <name evidence="1" type="ORF">SAMN04488128_105145</name>
</gene>
<dbReference type="RefSeq" id="WP_159456181.1">
    <property type="nucleotide sequence ID" value="NZ_FUWZ01000005.1"/>
</dbReference>
<proteinExistence type="predicted"/>
<dbReference type="AlphaFoldDB" id="A0A1T4TIT3"/>
<keyword evidence="2" id="KW-1185">Reference proteome</keyword>
<dbReference type="EMBL" id="FUWZ01000005">
    <property type="protein sequence ID" value="SKA40218.1"/>
    <property type="molecule type" value="Genomic_DNA"/>
</dbReference>
<sequence length="49" mass="5747">MEKTIMVVFAPEEGLEEVVLPVTYRKEVRDEVKEYVEKCICEVKEIEGE</sequence>
<evidence type="ECO:0000313" key="1">
    <source>
        <dbReference type="EMBL" id="SKA40218.1"/>
    </source>
</evidence>
<dbReference type="STRING" id="634771.SAMN04488128_105145"/>
<organism evidence="1 2">
    <name type="scientific">Chitinophaga eiseniae</name>
    <dbReference type="NCBI Taxonomy" id="634771"/>
    <lineage>
        <taxon>Bacteria</taxon>
        <taxon>Pseudomonadati</taxon>
        <taxon>Bacteroidota</taxon>
        <taxon>Chitinophagia</taxon>
        <taxon>Chitinophagales</taxon>
        <taxon>Chitinophagaceae</taxon>
        <taxon>Chitinophaga</taxon>
    </lineage>
</organism>
<protein>
    <submittedName>
        <fullName evidence="1">Uncharacterized protein</fullName>
    </submittedName>
</protein>
<evidence type="ECO:0000313" key="2">
    <source>
        <dbReference type="Proteomes" id="UP000190367"/>
    </source>
</evidence>